<proteinExistence type="predicted"/>
<evidence type="ECO:0000313" key="2">
    <source>
        <dbReference type="EMBL" id="KAB5595014.1"/>
    </source>
</evidence>
<protein>
    <submittedName>
        <fullName evidence="2">Uncharacterized protein</fullName>
    </submittedName>
</protein>
<comment type="caution">
    <text evidence="2">The sequence shown here is derived from an EMBL/GenBank/DDBJ whole genome shotgun (WGS) entry which is preliminary data.</text>
</comment>
<dbReference type="AlphaFoldDB" id="A0A5N5QTJ7"/>
<gene>
    <name evidence="2" type="ORF">CTheo_1475</name>
</gene>
<organism evidence="2 3">
    <name type="scientific">Ceratobasidium theobromae</name>
    <dbReference type="NCBI Taxonomy" id="1582974"/>
    <lineage>
        <taxon>Eukaryota</taxon>
        <taxon>Fungi</taxon>
        <taxon>Dikarya</taxon>
        <taxon>Basidiomycota</taxon>
        <taxon>Agaricomycotina</taxon>
        <taxon>Agaricomycetes</taxon>
        <taxon>Cantharellales</taxon>
        <taxon>Ceratobasidiaceae</taxon>
        <taxon>Ceratobasidium</taxon>
    </lineage>
</organism>
<reference evidence="2 3" key="1">
    <citation type="journal article" date="2019" name="Fungal Biol. Biotechnol.">
        <title>Draft genome sequence of fastidious pathogen Ceratobasidium theobromae, which causes vascular-streak dieback in Theobroma cacao.</title>
        <authorList>
            <person name="Ali S.S."/>
            <person name="Asman A."/>
            <person name="Shao J."/>
            <person name="Firmansyah A.P."/>
            <person name="Susilo A.W."/>
            <person name="Rosmana A."/>
            <person name="McMahon P."/>
            <person name="Junaid M."/>
            <person name="Guest D."/>
            <person name="Kheng T.Y."/>
            <person name="Meinhardt L.W."/>
            <person name="Bailey B.A."/>
        </authorList>
    </citation>
    <scope>NUCLEOTIDE SEQUENCE [LARGE SCALE GENOMIC DNA]</scope>
    <source>
        <strain evidence="2 3">CT2</strain>
    </source>
</reference>
<evidence type="ECO:0000313" key="3">
    <source>
        <dbReference type="Proteomes" id="UP000383932"/>
    </source>
</evidence>
<feature type="compositionally biased region" description="Gly residues" evidence="1">
    <location>
        <begin position="70"/>
        <end position="84"/>
    </location>
</feature>
<accession>A0A5N5QTJ7</accession>
<sequence length="122" mass="11954">MAGSRLATAASSSPAAHAKTVQVVLLVHMEAAPAWVALVSVRALAQELMALGTVPIEAEGTQARADTRRGGTGGGAENGDGGAVGVGAQVENKVSAIAQLILVRVATAVELEIGTGAADVGS</sequence>
<keyword evidence="3" id="KW-1185">Reference proteome</keyword>
<dbReference type="Proteomes" id="UP000383932">
    <property type="component" value="Unassembled WGS sequence"/>
</dbReference>
<name>A0A5N5QTJ7_9AGAM</name>
<feature type="region of interest" description="Disordered" evidence="1">
    <location>
        <begin position="61"/>
        <end position="84"/>
    </location>
</feature>
<evidence type="ECO:0000256" key="1">
    <source>
        <dbReference type="SAM" id="MobiDB-lite"/>
    </source>
</evidence>
<dbReference type="EMBL" id="SSOP01000013">
    <property type="protein sequence ID" value="KAB5595014.1"/>
    <property type="molecule type" value="Genomic_DNA"/>
</dbReference>